<evidence type="ECO:0000256" key="7">
    <source>
        <dbReference type="ARBA" id="ARBA00022842"/>
    </source>
</evidence>
<comment type="cofactor">
    <cofactor evidence="1">
        <name>Mg(2+)</name>
        <dbReference type="ChEBI" id="CHEBI:18420"/>
    </cofactor>
</comment>
<dbReference type="OMA" id="AINPHEG"/>
<keyword evidence="8" id="KW-0718">Serine biosynthesis</keyword>
<dbReference type="SUPFAM" id="SSF56784">
    <property type="entry name" value="HAD-like"/>
    <property type="match status" value="1"/>
</dbReference>
<evidence type="ECO:0000256" key="5">
    <source>
        <dbReference type="ARBA" id="ARBA00022723"/>
    </source>
</evidence>
<protein>
    <recommendedName>
        <fullName evidence="3">phosphoserine phosphatase</fullName>
        <ecNumber evidence="3">3.1.3.3</ecNumber>
    </recommendedName>
</protein>
<dbReference type="RefSeq" id="WP_015505488.1">
    <property type="nucleotide sequence ID" value="NZ_CAYARL010000009.1"/>
</dbReference>
<evidence type="ECO:0000256" key="6">
    <source>
        <dbReference type="ARBA" id="ARBA00022801"/>
    </source>
</evidence>
<dbReference type="GO" id="GO:0000287">
    <property type="term" value="F:magnesium ion binding"/>
    <property type="evidence" value="ECO:0007669"/>
    <property type="project" value="TreeGrafter"/>
</dbReference>
<dbReference type="GeneID" id="41322377"/>
<evidence type="ECO:0000256" key="1">
    <source>
        <dbReference type="ARBA" id="ARBA00001946"/>
    </source>
</evidence>
<dbReference type="InterPro" id="IPR023214">
    <property type="entry name" value="HAD_sf"/>
</dbReference>
<organism evidence="9 10">
    <name type="scientific">Methanomethylophilus alvi</name>
    <dbReference type="NCBI Taxonomy" id="1291540"/>
    <lineage>
        <taxon>Archaea</taxon>
        <taxon>Methanobacteriati</taxon>
        <taxon>Thermoplasmatota</taxon>
        <taxon>Thermoplasmata</taxon>
        <taxon>Methanomassiliicoccales</taxon>
        <taxon>Methanomethylophilaceae</taxon>
        <taxon>Methanomethylophilus</taxon>
    </lineage>
</organism>
<reference evidence="9 10" key="1">
    <citation type="submission" date="2016-10" db="EMBL/GenBank/DDBJ databases">
        <title>Complete genome of the TMA-utilizing, human hosted archaeon Methanomethylophilus alvus Gen. nov, sp. nov., strain Mx-05, derived from a pure culture.</title>
        <authorList>
            <person name="Brugere J.-F."/>
            <person name="Ben Hania W."/>
            <person name="Chaudhary P.P."/>
            <person name="Gaci N."/>
            <person name="Borrel G."/>
            <person name="Cao Van Tuat L."/>
            <person name="Fardeau M.-L."/>
            <person name="Harris H.M.B."/>
            <person name="O'Toole P.W."/>
            <person name="Ollivier B."/>
        </authorList>
    </citation>
    <scope>NUCLEOTIDE SEQUENCE [LARGE SCALE GENOMIC DNA]</scope>
    <source>
        <strain evidence="9 10">Mx-05</strain>
    </source>
</reference>
<dbReference type="GO" id="GO:0036424">
    <property type="term" value="F:L-phosphoserine phosphatase activity"/>
    <property type="evidence" value="ECO:0007669"/>
    <property type="project" value="TreeGrafter"/>
</dbReference>
<dbReference type="NCBIfam" id="TIGR01488">
    <property type="entry name" value="HAD-SF-IB"/>
    <property type="match status" value="1"/>
</dbReference>
<keyword evidence="6" id="KW-0378">Hydrolase</keyword>
<evidence type="ECO:0000313" key="9">
    <source>
        <dbReference type="EMBL" id="AYQ55707.1"/>
    </source>
</evidence>
<name>A0A3G3IIM7_9ARCH</name>
<dbReference type="GO" id="GO:0006564">
    <property type="term" value="P:L-serine biosynthetic process"/>
    <property type="evidence" value="ECO:0007669"/>
    <property type="project" value="UniProtKB-KW"/>
</dbReference>
<dbReference type="InterPro" id="IPR050582">
    <property type="entry name" value="HAD-like_SerB"/>
</dbReference>
<evidence type="ECO:0000256" key="3">
    <source>
        <dbReference type="ARBA" id="ARBA00012640"/>
    </source>
</evidence>
<dbReference type="EC" id="3.1.3.3" evidence="3"/>
<dbReference type="GO" id="GO:0005737">
    <property type="term" value="C:cytoplasm"/>
    <property type="evidence" value="ECO:0007669"/>
    <property type="project" value="TreeGrafter"/>
</dbReference>
<dbReference type="PANTHER" id="PTHR43344">
    <property type="entry name" value="PHOSPHOSERINE PHOSPHATASE"/>
    <property type="match status" value="1"/>
</dbReference>
<evidence type="ECO:0000256" key="4">
    <source>
        <dbReference type="ARBA" id="ARBA00022605"/>
    </source>
</evidence>
<keyword evidence="4" id="KW-0028">Amino-acid biosynthesis</keyword>
<gene>
    <name evidence="9" type="ORF">BKD89_07900</name>
</gene>
<sequence>MRRKYDLVCFDMDGVLTKLRSSWAWVHQSLGVENEAAYQAFINQEIDEKEFMRRDIAKWKSAKPDICERDLIHFFQNMPVIDGIQETVAALQECGMKCVIISGGIDLAAKMLKNEYGFDDCVADKVLTNPDGTLSGEGEVVVDLKDKGVFVRKFIEEYGTSQERTVSLGNSFTDIPMFKNSAMSIAFNPTDPYTSDAATYTVRSENISDILDCILPDDPEKTPGRRTG</sequence>
<proteinExistence type="predicted"/>
<evidence type="ECO:0000256" key="8">
    <source>
        <dbReference type="ARBA" id="ARBA00023299"/>
    </source>
</evidence>
<dbReference type="InterPro" id="IPR036412">
    <property type="entry name" value="HAD-like_sf"/>
</dbReference>
<evidence type="ECO:0000313" key="10">
    <source>
        <dbReference type="Proteomes" id="UP000273278"/>
    </source>
</evidence>
<dbReference type="Pfam" id="PF12710">
    <property type="entry name" value="HAD"/>
    <property type="match status" value="1"/>
</dbReference>
<dbReference type="Gene3D" id="3.40.50.1000">
    <property type="entry name" value="HAD superfamily/HAD-like"/>
    <property type="match status" value="1"/>
</dbReference>
<dbReference type="PANTHER" id="PTHR43344:SF2">
    <property type="entry name" value="PHOSPHOSERINE PHOSPHATASE"/>
    <property type="match status" value="1"/>
</dbReference>
<accession>A0A3G3IIM7</accession>
<keyword evidence="7" id="KW-0460">Magnesium</keyword>
<dbReference type="Proteomes" id="UP000273278">
    <property type="component" value="Chromosome"/>
</dbReference>
<dbReference type="AlphaFoldDB" id="A0A3G3IIM7"/>
<dbReference type="EMBL" id="CP017686">
    <property type="protein sequence ID" value="AYQ55707.1"/>
    <property type="molecule type" value="Genomic_DNA"/>
</dbReference>
<keyword evidence="5" id="KW-0479">Metal-binding</keyword>
<evidence type="ECO:0000256" key="2">
    <source>
        <dbReference type="ARBA" id="ARBA00005135"/>
    </source>
</evidence>
<comment type="pathway">
    <text evidence="2">Amino-acid biosynthesis; L-serine biosynthesis; L-serine from 3-phospho-D-glycerate: step 3/3.</text>
</comment>